<evidence type="ECO:0000313" key="3">
    <source>
        <dbReference type="Proteomes" id="UP001055712"/>
    </source>
</evidence>
<reference evidence="2" key="1">
    <citation type="journal article" date="2019" name="Plant J.">
        <title>Chlorella vulgaris genome assembly and annotation reveals the molecular basis for metabolic acclimation to high light conditions.</title>
        <authorList>
            <person name="Cecchin M."/>
            <person name="Marcolungo L."/>
            <person name="Rossato M."/>
            <person name="Girolomoni L."/>
            <person name="Cosentino E."/>
            <person name="Cuine S."/>
            <person name="Li-Beisson Y."/>
            <person name="Delledonne M."/>
            <person name="Ballottari M."/>
        </authorList>
    </citation>
    <scope>NUCLEOTIDE SEQUENCE</scope>
    <source>
        <strain evidence="2">211/11P</strain>
    </source>
</reference>
<evidence type="ECO:0000313" key="2">
    <source>
        <dbReference type="EMBL" id="KAI3425125.1"/>
    </source>
</evidence>
<dbReference type="PANTHER" id="PTHR21068">
    <property type="entry name" value="SPARTIN"/>
    <property type="match status" value="1"/>
</dbReference>
<dbReference type="AlphaFoldDB" id="A0A9D4YTM2"/>
<dbReference type="Pfam" id="PF06911">
    <property type="entry name" value="Senescence"/>
    <property type="match status" value="1"/>
</dbReference>
<reference evidence="2" key="2">
    <citation type="submission" date="2020-11" db="EMBL/GenBank/DDBJ databases">
        <authorList>
            <person name="Cecchin M."/>
            <person name="Marcolungo L."/>
            <person name="Rossato M."/>
            <person name="Girolomoni L."/>
            <person name="Cosentino E."/>
            <person name="Cuine S."/>
            <person name="Li-Beisson Y."/>
            <person name="Delledonne M."/>
            <person name="Ballottari M."/>
        </authorList>
    </citation>
    <scope>NUCLEOTIDE SEQUENCE</scope>
    <source>
        <strain evidence="2">211/11P</strain>
        <tissue evidence="2">Whole cell</tissue>
    </source>
</reference>
<protein>
    <recommendedName>
        <fullName evidence="1">Senescence domain-containing protein</fullName>
    </recommendedName>
</protein>
<proteinExistence type="predicted"/>
<sequence>MGATPAAAPAAAPAAPADSAAPALLLAIPAADLHRVKGSQNQLVASGPLTISAVDKPAPQQQLAGQPAAVGASGSHLYPAMYEGKQGSEDGVGGSSIVAAVGDYSFNIRAASQTLKVGEVTFVFSTEEKDVYLSVTLAADTDADALGMLEAILESMSVYRESEKLLADPAAQAGEAVIADHAYRSSLAKNVHNMSKKLASGLLASATYASAGLSKGAAYFTPAEATATPVVVSASLKNRIRQTESMAKYTAKAVNSAVSGLAWVGAKVAGGLLWMVGADKPTQPGEEEGTLREVSRAALLGFTEVWDGLEDAGRVVLVSARDNTAQVVRQRYGEDAAEATTHSMNTAGHSADAVYAVRKIGVKTVAKSAAKRTAKGVIQKWAAVDSAAAGQGASSSAVVAGAPTAR</sequence>
<accession>A0A9D4YTM2</accession>
<dbReference type="EMBL" id="SIDB01000012">
    <property type="protein sequence ID" value="KAI3425125.1"/>
    <property type="molecule type" value="Genomic_DNA"/>
</dbReference>
<dbReference type="InterPro" id="IPR045036">
    <property type="entry name" value="Spartin-like"/>
</dbReference>
<feature type="domain" description="Senescence" evidence="1">
    <location>
        <begin position="192"/>
        <end position="371"/>
    </location>
</feature>
<comment type="caution">
    <text evidence="2">The sequence shown here is derived from an EMBL/GenBank/DDBJ whole genome shotgun (WGS) entry which is preliminary data.</text>
</comment>
<dbReference type="InterPro" id="IPR009686">
    <property type="entry name" value="Senescence/spartin_C"/>
</dbReference>
<dbReference type="OrthoDB" id="20821at2759"/>
<keyword evidence="3" id="KW-1185">Reference proteome</keyword>
<organism evidence="2 3">
    <name type="scientific">Chlorella vulgaris</name>
    <name type="common">Green alga</name>
    <dbReference type="NCBI Taxonomy" id="3077"/>
    <lineage>
        <taxon>Eukaryota</taxon>
        <taxon>Viridiplantae</taxon>
        <taxon>Chlorophyta</taxon>
        <taxon>core chlorophytes</taxon>
        <taxon>Trebouxiophyceae</taxon>
        <taxon>Chlorellales</taxon>
        <taxon>Chlorellaceae</taxon>
        <taxon>Chlorella clade</taxon>
        <taxon>Chlorella</taxon>
    </lineage>
</organism>
<dbReference type="GO" id="GO:0005886">
    <property type="term" value="C:plasma membrane"/>
    <property type="evidence" value="ECO:0007669"/>
    <property type="project" value="TreeGrafter"/>
</dbReference>
<dbReference type="Proteomes" id="UP001055712">
    <property type="component" value="Unassembled WGS sequence"/>
</dbReference>
<name>A0A9D4YTM2_CHLVU</name>
<dbReference type="PANTHER" id="PTHR21068:SF43">
    <property type="entry name" value="SPARTIN"/>
    <property type="match status" value="1"/>
</dbReference>
<evidence type="ECO:0000259" key="1">
    <source>
        <dbReference type="Pfam" id="PF06911"/>
    </source>
</evidence>
<gene>
    <name evidence="2" type="ORF">D9Q98_008897</name>
</gene>